<sequence>MLSEAELPKSSTSQNNTLAHIAQQFIGYGTVGDIRPLGSGNINDTYLVDAEQPFVLQRINTEVFPQPHQVMDNLCQFVSHAHQRLDKAPLNRRWEVPTVLKTDDNQHHWIDTQGNIWRGLSFVQGTTTFNTIQHQEHATEIGYGLGCFHSLLSDLPCANLADTLPGFHITPHYLKQYDAILPQAASLSFEEHHCCQLIDSHRQRLSVLEDAKATGSLPLRSIHGDPKINNILIDTTTGQATSLIDLDTVKPGLVHYDIGDCLRSSCNPLGEETQNWQAVIFDVELGAAVLKGYLSSASDFLNAVEYDYIYDAIWLITFELGLRFFSDHLAGDIYFKTQRPNHNLERALVQFQLAESICHQKPLIQTVINQLKAHYCSEVGYVA</sequence>
<evidence type="ECO:0000313" key="3">
    <source>
        <dbReference type="Proteomes" id="UP000481033"/>
    </source>
</evidence>
<accession>A0A6M0RLA8</accession>
<feature type="domain" description="Aminoglycoside phosphotransferase" evidence="1">
    <location>
        <begin position="33"/>
        <end position="272"/>
    </location>
</feature>
<dbReference type="InterPro" id="IPR002575">
    <property type="entry name" value="Aminoglycoside_PTrfase"/>
</dbReference>
<dbReference type="GO" id="GO:0016740">
    <property type="term" value="F:transferase activity"/>
    <property type="evidence" value="ECO:0007669"/>
    <property type="project" value="UniProtKB-KW"/>
</dbReference>
<dbReference type="Pfam" id="PF01636">
    <property type="entry name" value="APH"/>
    <property type="match status" value="1"/>
</dbReference>
<dbReference type="PANTHER" id="PTHR21064">
    <property type="entry name" value="AMINOGLYCOSIDE PHOSPHOTRANSFERASE DOMAIN-CONTAINING PROTEIN-RELATED"/>
    <property type="match status" value="1"/>
</dbReference>
<keyword evidence="3" id="KW-1185">Reference proteome</keyword>
<organism evidence="2 3">
    <name type="scientific">Adonisia turfae CCMR0081</name>
    <dbReference type="NCBI Taxonomy" id="2292702"/>
    <lineage>
        <taxon>Bacteria</taxon>
        <taxon>Bacillati</taxon>
        <taxon>Cyanobacteriota</taxon>
        <taxon>Adonisia</taxon>
        <taxon>Adonisia turfae</taxon>
    </lineage>
</organism>
<dbReference type="Proteomes" id="UP000481033">
    <property type="component" value="Unassembled WGS sequence"/>
</dbReference>
<dbReference type="InterPro" id="IPR050249">
    <property type="entry name" value="Pseudomonas-type_ThrB"/>
</dbReference>
<proteinExistence type="predicted"/>
<reference evidence="2 3" key="1">
    <citation type="journal article" date="2020" name="Microb. Ecol.">
        <title>Ecogenomics of the Marine Benthic Filamentous Cyanobacterium Adonisia.</title>
        <authorList>
            <person name="Walter J.M."/>
            <person name="Coutinho F.H."/>
            <person name="Leomil L."/>
            <person name="Hargreaves P.I."/>
            <person name="Campeao M.E."/>
            <person name="Vieira V.V."/>
            <person name="Silva B.S."/>
            <person name="Fistarol G.O."/>
            <person name="Salomon P.S."/>
            <person name="Sawabe T."/>
            <person name="Mino S."/>
            <person name="Hosokawa M."/>
            <person name="Miyashita H."/>
            <person name="Maruyama F."/>
            <person name="van Verk M.C."/>
            <person name="Dutilh B.E."/>
            <person name="Thompson C.C."/>
            <person name="Thompson F.L."/>
        </authorList>
    </citation>
    <scope>NUCLEOTIDE SEQUENCE [LARGE SCALE GENOMIC DNA]</scope>
    <source>
        <strain evidence="2 3">CCMR0081</strain>
    </source>
</reference>
<gene>
    <name evidence="2" type="ORF">DXZ20_15220</name>
</gene>
<dbReference type="RefSeq" id="WP_163667462.1">
    <property type="nucleotide sequence ID" value="NZ_QXHD01000004.1"/>
</dbReference>
<name>A0A6M0RLA8_9CYAN</name>
<dbReference type="Gene3D" id="3.90.1200.10">
    <property type="match status" value="1"/>
</dbReference>
<dbReference type="EMBL" id="QXHD01000004">
    <property type="protein sequence ID" value="NEZ57005.1"/>
    <property type="molecule type" value="Genomic_DNA"/>
</dbReference>
<dbReference type="AlphaFoldDB" id="A0A6M0RLA8"/>
<dbReference type="PANTHER" id="PTHR21064:SF5">
    <property type="entry name" value="SLR1880 PROTEIN"/>
    <property type="match status" value="1"/>
</dbReference>
<evidence type="ECO:0000313" key="2">
    <source>
        <dbReference type="EMBL" id="NEZ57005.1"/>
    </source>
</evidence>
<dbReference type="InterPro" id="IPR011009">
    <property type="entry name" value="Kinase-like_dom_sf"/>
</dbReference>
<comment type="caution">
    <text evidence="2">The sequence shown here is derived from an EMBL/GenBank/DDBJ whole genome shotgun (WGS) entry which is preliminary data.</text>
</comment>
<dbReference type="SUPFAM" id="SSF56112">
    <property type="entry name" value="Protein kinase-like (PK-like)"/>
    <property type="match status" value="1"/>
</dbReference>
<evidence type="ECO:0000259" key="1">
    <source>
        <dbReference type="Pfam" id="PF01636"/>
    </source>
</evidence>
<protein>
    <submittedName>
        <fullName evidence="2">Aminoglycoside phosphotransferase family protein</fullName>
    </submittedName>
</protein>
<keyword evidence="2" id="KW-0808">Transferase</keyword>